<sequence>MELDFDDRVVRGLHGYLREVTGRLGLSGDSGYVHAERPVSAYLALEGRLPGFPDRDVALLWDEDGGWAIAVETHSGEDLLVQDRYGAELVPAPDAVARWVRSLLDGKGRPRRVAPPRRAQDDVAARLALYAVVPGVAVRRSA</sequence>
<feature type="domain" description="DUF6292" evidence="1">
    <location>
        <begin position="16"/>
        <end position="101"/>
    </location>
</feature>
<dbReference type="InterPro" id="IPR046259">
    <property type="entry name" value="DUF6292"/>
</dbReference>
<dbReference type="Proteomes" id="UP001596512">
    <property type="component" value="Unassembled WGS sequence"/>
</dbReference>
<protein>
    <submittedName>
        <fullName evidence="2">DUF6292 family protein</fullName>
    </submittedName>
</protein>
<gene>
    <name evidence="2" type="ORF">ACFQV2_06325</name>
</gene>
<evidence type="ECO:0000259" key="1">
    <source>
        <dbReference type="Pfam" id="PF19809"/>
    </source>
</evidence>
<evidence type="ECO:0000313" key="3">
    <source>
        <dbReference type="Proteomes" id="UP001596512"/>
    </source>
</evidence>
<organism evidence="2 3">
    <name type="scientific">Actinokineospora soli</name>
    <dbReference type="NCBI Taxonomy" id="1048753"/>
    <lineage>
        <taxon>Bacteria</taxon>
        <taxon>Bacillati</taxon>
        <taxon>Actinomycetota</taxon>
        <taxon>Actinomycetes</taxon>
        <taxon>Pseudonocardiales</taxon>
        <taxon>Pseudonocardiaceae</taxon>
        <taxon>Actinokineospora</taxon>
    </lineage>
</organism>
<dbReference type="EMBL" id="JBHTEY010000004">
    <property type="protein sequence ID" value="MFC7613284.1"/>
    <property type="molecule type" value="Genomic_DNA"/>
</dbReference>
<reference evidence="3" key="1">
    <citation type="journal article" date="2019" name="Int. J. Syst. Evol. Microbiol.">
        <title>The Global Catalogue of Microorganisms (GCM) 10K type strain sequencing project: providing services to taxonomists for standard genome sequencing and annotation.</title>
        <authorList>
            <consortium name="The Broad Institute Genomics Platform"/>
            <consortium name="The Broad Institute Genome Sequencing Center for Infectious Disease"/>
            <person name="Wu L."/>
            <person name="Ma J."/>
        </authorList>
    </citation>
    <scope>NUCLEOTIDE SEQUENCE [LARGE SCALE GENOMIC DNA]</scope>
    <source>
        <strain evidence="3">JCM 17695</strain>
    </source>
</reference>
<evidence type="ECO:0000313" key="2">
    <source>
        <dbReference type="EMBL" id="MFC7613284.1"/>
    </source>
</evidence>
<keyword evidence="3" id="KW-1185">Reference proteome</keyword>
<comment type="caution">
    <text evidence="2">The sequence shown here is derived from an EMBL/GenBank/DDBJ whole genome shotgun (WGS) entry which is preliminary data.</text>
</comment>
<proteinExistence type="predicted"/>
<dbReference type="Pfam" id="PF19809">
    <property type="entry name" value="DUF6292"/>
    <property type="match status" value="1"/>
</dbReference>
<accession>A0ABW2TI02</accession>
<name>A0ABW2TI02_9PSEU</name>